<feature type="domain" description="Sulfatase N-terminal" evidence="8">
    <location>
        <begin position="164"/>
        <end position="445"/>
    </location>
</feature>
<evidence type="ECO:0000256" key="3">
    <source>
        <dbReference type="ARBA" id="ARBA00022679"/>
    </source>
</evidence>
<evidence type="ECO:0000313" key="10">
    <source>
        <dbReference type="Proteomes" id="UP000817854"/>
    </source>
</evidence>
<evidence type="ECO:0000256" key="6">
    <source>
        <dbReference type="ARBA" id="ARBA00023136"/>
    </source>
</evidence>
<reference evidence="9 10" key="2">
    <citation type="submission" date="2019-05" db="EMBL/GenBank/DDBJ databases">
        <authorList>
            <person name="Lianzixin W."/>
        </authorList>
    </citation>
    <scope>NUCLEOTIDE SEQUENCE [LARGE SCALE GENOMIC DNA]</scope>
    <source>
        <strain evidence="9 10">EC11</strain>
    </source>
</reference>
<dbReference type="Proteomes" id="UP000817854">
    <property type="component" value="Unassembled WGS sequence"/>
</dbReference>
<feature type="transmembrane region" description="Helical" evidence="7">
    <location>
        <begin position="100"/>
        <end position="126"/>
    </location>
</feature>
<dbReference type="PANTHER" id="PTHR30443">
    <property type="entry name" value="INNER MEMBRANE PROTEIN"/>
    <property type="match status" value="1"/>
</dbReference>
<proteinExistence type="predicted"/>
<dbReference type="CDD" id="cd16017">
    <property type="entry name" value="LptA"/>
    <property type="match status" value="1"/>
</dbReference>
<keyword evidence="6 7" id="KW-0472">Membrane</keyword>
<dbReference type="RefSeq" id="WP_165928930.1">
    <property type="nucleotide sequence ID" value="NZ_VEVQ02000009.1"/>
</dbReference>
<dbReference type="PANTHER" id="PTHR30443:SF2">
    <property type="entry name" value="PHOSPHOETHANOLAMINE TRANSFERASE EPTC"/>
    <property type="match status" value="1"/>
</dbReference>
<keyword evidence="2" id="KW-1003">Cell membrane</keyword>
<organism evidence="9 10">
    <name type="scientific">Flavobacterium jejuense</name>
    <dbReference type="NCBI Taxonomy" id="1544455"/>
    <lineage>
        <taxon>Bacteria</taxon>
        <taxon>Pseudomonadati</taxon>
        <taxon>Bacteroidota</taxon>
        <taxon>Flavobacteriia</taxon>
        <taxon>Flavobacteriales</taxon>
        <taxon>Flavobacteriaceae</taxon>
        <taxon>Flavobacterium</taxon>
    </lineage>
</organism>
<dbReference type="InterPro" id="IPR040423">
    <property type="entry name" value="PEA_transferase"/>
</dbReference>
<dbReference type="InterPro" id="IPR017850">
    <property type="entry name" value="Alkaline_phosphatase_core_sf"/>
</dbReference>
<keyword evidence="4 7" id="KW-0812">Transmembrane</keyword>
<evidence type="ECO:0000256" key="1">
    <source>
        <dbReference type="ARBA" id="ARBA00004651"/>
    </source>
</evidence>
<dbReference type="Gene3D" id="3.40.720.10">
    <property type="entry name" value="Alkaline Phosphatase, subunit A"/>
    <property type="match status" value="1"/>
</dbReference>
<dbReference type="GO" id="GO:0016740">
    <property type="term" value="F:transferase activity"/>
    <property type="evidence" value="ECO:0007669"/>
    <property type="project" value="UniProtKB-KW"/>
</dbReference>
<evidence type="ECO:0000256" key="7">
    <source>
        <dbReference type="SAM" id="Phobius"/>
    </source>
</evidence>
<keyword evidence="3 9" id="KW-0808">Transferase</keyword>
<keyword evidence="5 7" id="KW-1133">Transmembrane helix</keyword>
<feature type="transmembrane region" description="Helical" evidence="7">
    <location>
        <begin position="6"/>
        <end position="27"/>
    </location>
</feature>
<dbReference type="Pfam" id="PF00884">
    <property type="entry name" value="Sulfatase"/>
    <property type="match status" value="1"/>
</dbReference>
<feature type="transmembrane region" description="Helical" evidence="7">
    <location>
        <begin position="56"/>
        <end position="80"/>
    </location>
</feature>
<name>A0ABX0IYL7_9FLAO</name>
<dbReference type="EMBL" id="VEVQ02000009">
    <property type="protein sequence ID" value="NHN26805.1"/>
    <property type="molecule type" value="Genomic_DNA"/>
</dbReference>
<comment type="subcellular location">
    <subcellularLocation>
        <location evidence="1">Cell membrane</location>
        <topology evidence="1">Multi-pass membrane protein</topology>
    </subcellularLocation>
</comment>
<sequence length="479" mass="55818">MYKKKGYLSLLVFGVYFFSLIEVFYLITFKSYLTSSSIFIFFESNSSEITSFTKQYLNVTFCSIASSYVFVYGLFLYLWLKNKINLDSLFFSKFNNTLPIKVGLLLGFIVLLLPPLNNSFFPVVFVKSLKDYKEQMDMYNKIKFNKKSNYFQEVTVSKDTLPETYVLIIGESTTNHHMGIYGYYRNTTPLLNSVANELIVYKDVICPNTHTLTSLEKVLTLGNTENLDLKYEGNLLQLFNQAGFVTYWISNQRPSGIWDNFITGISNSAEKKLFFNISNQKSPYDEIVLDAFKKVLLNKNKKKLIVLHLMGTHMLYKDRYPNTYNTFTDTPKTSFKSETAFETINAYDNAIVYQDYIWFTVLKQLKEKKEKAAILFLSDHGEEVYETIDFSGHTESKGTKAMYDIPFMLWLSETKKKENNDLIYNNNNRSYSSENLLYTMADLASIKFKAFDSTKSILNKKYERPKRLLINNEAYEDLF</sequence>
<comment type="caution">
    <text evidence="9">The sequence shown here is derived from an EMBL/GenBank/DDBJ whole genome shotgun (WGS) entry which is preliminary data.</text>
</comment>
<keyword evidence="10" id="KW-1185">Reference proteome</keyword>
<protein>
    <submittedName>
        <fullName evidence="9">Phosphoethanolamine transferase</fullName>
    </submittedName>
</protein>
<reference evidence="10" key="1">
    <citation type="submission" date="2019-05" db="EMBL/GenBank/DDBJ databases">
        <title>Flavobacterium profundi sp. nov., isolated from a deep-sea seamount.</title>
        <authorList>
            <person name="Zhang D.-C."/>
        </authorList>
    </citation>
    <scope>NUCLEOTIDE SEQUENCE [LARGE SCALE GENOMIC DNA]</scope>
    <source>
        <strain evidence="10">EC11</strain>
    </source>
</reference>
<reference evidence="9 10" key="3">
    <citation type="submission" date="2020-02" db="EMBL/GenBank/DDBJ databases">
        <title>Flavobacterium profundi sp. nov., isolated from a deep-sea seamount.</title>
        <authorList>
            <person name="Zhang D.-C."/>
        </authorList>
    </citation>
    <scope>NUCLEOTIDE SEQUENCE [LARGE SCALE GENOMIC DNA]</scope>
    <source>
        <strain evidence="9 10">EC11</strain>
    </source>
</reference>
<evidence type="ECO:0000256" key="5">
    <source>
        <dbReference type="ARBA" id="ARBA00022989"/>
    </source>
</evidence>
<evidence type="ECO:0000256" key="2">
    <source>
        <dbReference type="ARBA" id="ARBA00022475"/>
    </source>
</evidence>
<dbReference type="InterPro" id="IPR000917">
    <property type="entry name" value="Sulfatase_N"/>
</dbReference>
<evidence type="ECO:0000256" key="4">
    <source>
        <dbReference type="ARBA" id="ARBA00022692"/>
    </source>
</evidence>
<accession>A0ABX0IYL7</accession>
<gene>
    <name evidence="9" type="ORF">FIA58_014055</name>
</gene>
<evidence type="ECO:0000313" key="9">
    <source>
        <dbReference type="EMBL" id="NHN26805.1"/>
    </source>
</evidence>
<evidence type="ECO:0000259" key="8">
    <source>
        <dbReference type="Pfam" id="PF00884"/>
    </source>
</evidence>
<dbReference type="SUPFAM" id="SSF53649">
    <property type="entry name" value="Alkaline phosphatase-like"/>
    <property type="match status" value="1"/>
</dbReference>
<dbReference type="InterPro" id="IPR058130">
    <property type="entry name" value="PEA_transf_C"/>
</dbReference>